<reference evidence="2 3" key="1">
    <citation type="submission" date="2015-05" db="EMBL/GenBank/DDBJ databases">
        <title>Draft genome sequence of Microvirga vignae strain BR3299, a novel nitrogen fixing bacteria isolated from Brazil semi-aired region.</title>
        <authorList>
            <person name="Zilli J.E."/>
            <person name="Passos S.R."/>
            <person name="Leite J."/>
            <person name="Baldani J.I."/>
            <person name="Xavier G.R."/>
            <person name="Rumjaneck N.G."/>
            <person name="Simoes-Araujo J.L."/>
        </authorList>
    </citation>
    <scope>NUCLEOTIDE SEQUENCE [LARGE SCALE GENOMIC DNA]</scope>
    <source>
        <strain evidence="2 3">BR3299</strain>
    </source>
</reference>
<dbReference type="AlphaFoldDB" id="A0A0H1R8G7"/>
<sequence>MGASKFHKSTPEQQVVRLNPVTGDTEENKAFFQATPGGSIELQVVKPGLFELGKEYYVDFTPADA</sequence>
<name>A0A0H1R8G7_9HYPH</name>
<keyword evidence="3" id="KW-1185">Reference proteome</keyword>
<proteinExistence type="predicted"/>
<evidence type="ECO:0000313" key="2">
    <source>
        <dbReference type="EMBL" id="KLK91468.1"/>
    </source>
</evidence>
<feature type="region of interest" description="Disordered" evidence="1">
    <location>
        <begin position="1"/>
        <end position="22"/>
    </location>
</feature>
<organism evidence="2 3">
    <name type="scientific">Microvirga vignae</name>
    <dbReference type="NCBI Taxonomy" id="1225564"/>
    <lineage>
        <taxon>Bacteria</taxon>
        <taxon>Pseudomonadati</taxon>
        <taxon>Pseudomonadota</taxon>
        <taxon>Alphaproteobacteria</taxon>
        <taxon>Hyphomicrobiales</taxon>
        <taxon>Methylobacteriaceae</taxon>
        <taxon>Microvirga</taxon>
    </lineage>
</organism>
<dbReference type="EMBL" id="LCYG01000055">
    <property type="protein sequence ID" value="KLK91468.1"/>
    <property type="molecule type" value="Genomic_DNA"/>
</dbReference>
<protein>
    <submittedName>
        <fullName evidence="2">Uncharacterized protein</fullName>
    </submittedName>
</protein>
<accession>A0A0H1R8G7</accession>
<gene>
    <name evidence="2" type="ORF">AA309_20130</name>
</gene>
<evidence type="ECO:0000256" key="1">
    <source>
        <dbReference type="SAM" id="MobiDB-lite"/>
    </source>
</evidence>
<dbReference type="PATRIC" id="fig|1225564.3.peg.5339"/>
<evidence type="ECO:0000313" key="3">
    <source>
        <dbReference type="Proteomes" id="UP000035489"/>
    </source>
</evidence>
<dbReference type="Proteomes" id="UP000035489">
    <property type="component" value="Unassembled WGS sequence"/>
</dbReference>
<comment type="caution">
    <text evidence="2">The sequence shown here is derived from an EMBL/GenBank/DDBJ whole genome shotgun (WGS) entry which is preliminary data.</text>
</comment>